<dbReference type="Gene3D" id="3.30.70.330">
    <property type="match status" value="2"/>
</dbReference>
<keyword evidence="3" id="KW-0694">RNA-binding</keyword>
<dbReference type="EMBL" id="GCHU01014930">
    <property type="protein sequence ID" value="JAG86538.1"/>
    <property type="molecule type" value="Transcribed_RNA"/>
</dbReference>
<dbReference type="GO" id="GO:0005654">
    <property type="term" value="C:nucleoplasm"/>
    <property type="evidence" value="ECO:0007669"/>
    <property type="project" value="TreeGrafter"/>
</dbReference>
<dbReference type="InterPro" id="IPR000504">
    <property type="entry name" value="RRM_dom"/>
</dbReference>
<dbReference type="Pfam" id="PF00076">
    <property type="entry name" value="RRM_1"/>
    <property type="match status" value="2"/>
</dbReference>
<evidence type="ECO:0000259" key="5">
    <source>
        <dbReference type="PROSITE" id="PS50102"/>
    </source>
</evidence>
<proteinExistence type="predicted"/>
<comment type="subcellular location">
    <subcellularLocation>
        <location evidence="1">Nucleus</location>
    </subcellularLocation>
</comment>
<name>A0A0C9S6F6_9CONI</name>
<dbReference type="InterPro" id="IPR012677">
    <property type="entry name" value="Nucleotide-bd_a/b_plait_sf"/>
</dbReference>
<dbReference type="SUPFAM" id="SSF54928">
    <property type="entry name" value="RNA-binding domain, RBD"/>
    <property type="match status" value="2"/>
</dbReference>
<dbReference type="GO" id="GO:0000785">
    <property type="term" value="C:chromatin"/>
    <property type="evidence" value="ECO:0007669"/>
    <property type="project" value="TreeGrafter"/>
</dbReference>
<feature type="domain" description="RRM" evidence="5">
    <location>
        <begin position="67"/>
        <end position="143"/>
    </location>
</feature>
<dbReference type="AlphaFoldDB" id="A0A0C9S6F6"/>
<evidence type="ECO:0000256" key="1">
    <source>
        <dbReference type="ARBA" id="ARBA00004123"/>
    </source>
</evidence>
<organism evidence="6">
    <name type="scientific">Wollemia nobilis</name>
    <dbReference type="NCBI Taxonomy" id="56998"/>
    <lineage>
        <taxon>Eukaryota</taxon>
        <taxon>Viridiplantae</taxon>
        <taxon>Streptophyta</taxon>
        <taxon>Embryophyta</taxon>
        <taxon>Tracheophyta</taxon>
        <taxon>Spermatophyta</taxon>
        <taxon>Pinopsida</taxon>
        <taxon>Pinidae</taxon>
        <taxon>Conifers II</taxon>
        <taxon>Araucariales</taxon>
        <taxon>Araucariaceae</taxon>
        <taxon>Wollemia</taxon>
    </lineage>
</organism>
<dbReference type="PANTHER" id="PTHR48033:SF10">
    <property type="entry name" value="RNA-BINDING PROTEIN SQUID"/>
    <property type="match status" value="1"/>
</dbReference>
<sequence>MDFPKDHYTEEEEMPSSNGDAREEEQEAADVEEENNNGSGHDDEDEDDNNNNNNDISAASRDGSSPGKIFVGGLSRDTTPATFTKHFGKYGEITDSVIMKDRVTGQPRGFGFVTYADPSVVDKVIQDKHVLDGRTVEIKRTIPRGSAASKGPKTKKIFVGGIPTSITEDEFKEYFAKFGKVVEHQIMQDRSTGRSRGFGFVTFDSEQAVEDILSQGRMFELGGKQVEIKKAEPKKPLPDAGPAFGVDSRAPYFPGAVGGFRDSYSGFGGHAYGSNPYRSGGGYGGYGGPEYGRGYGAYGGSGLGSYGEDTSRGYGGRVGAYGEGYGAYGSGMMGGYGASGDAYGPYADGGYDSRVGGPYGSGGAYGGGRGAYGGSGNGRYHPYAR</sequence>
<dbReference type="GO" id="GO:0003723">
    <property type="term" value="F:RNA binding"/>
    <property type="evidence" value="ECO:0007669"/>
    <property type="project" value="UniProtKB-UniRule"/>
</dbReference>
<evidence type="ECO:0000256" key="2">
    <source>
        <dbReference type="ARBA" id="ARBA00023242"/>
    </source>
</evidence>
<reference evidence="6" key="1">
    <citation type="submission" date="2015-02" db="EMBL/GenBank/DDBJ databases">
        <title>A transcriptome of Wollemia nobilis - a relic of Gondwana.</title>
        <authorList>
            <person name="Chia J.Y."/>
            <person name="Leong Y.S."/>
            <person name="Abdul Karim S."/>
            <person name="Wan Azmi N."/>
            <person name="Hercus R."/>
            <person name="Croft L."/>
        </authorList>
    </citation>
    <scope>NUCLEOTIDE SEQUENCE</scope>
    <source>
        <strain evidence="6">MaeBrown</strain>
        <tissue evidence="6">Leaf</tissue>
    </source>
</reference>
<feature type="region of interest" description="Disordered" evidence="4">
    <location>
        <begin position="1"/>
        <end position="76"/>
    </location>
</feature>
<dbReference type="PANTHER" id="PTHR48033">
    <property type="entry name" value="RNA-BINDING (RRM/RBD/RNP MOTIFS) FAMILY PROTEIN"/>
    <property type="match status" value="1"/>
</dbReference>
<feature type="domain" description="RRM" evidence="5">
    <location>
        <begin position="155"/>
        <end position="233"/>
    </location>
</feature>
<dbReference type="CDD" id="cd12330">
    <property type="entry name" value="RRM2_Hrp1p"/>
    <property type="match status" value="1"/>
</dbReference>
<dbReference type="SMART" id="SM00360">
    <property type="entry name" value="RRM"/>
    <property type="match status" value="2"/>
</dbReference>
<evidence type="ECO:0000313" key="6">
    <source>
        <dbReference type="EMBL" id="JAG86538.1"/>
    </source>
</evidence>
<accession>A0A0C9S6F6</accession>
<dbReference type="FunFam" id="3.30.70.330:FF:000051">
    <property type="entry name" value="Heterogeneous nuclear ribonucleoprotein 1"/>
    <property type="match status" value="1"/>
</dbReference>
<protein>
    <submittedName>
        <fullName evidence="6">TSA: Wollemia nobilis Ref_Wollemi_Transcript_15015_1600 transcribed RNA sequence</fullName>
    </submittedName>
</protein>
<evidence type="ECO:0000256" key="3">
    <source>
        <dbReference type="PROSITE-ProRule" id="PRU00176"/>
    </source>
</evidence>
<feature type="compositionally biased region" description="Acidic residues" evidence="4">
    <location>
        <begin position="22"/>
        <end position="35"/>
    </location>
</feature>
<evidence type="ECO:0000256" key="4">
    <source>
        <dbReference type="SAM" id="MobiDB-lite"/>
    </source>
</evidence>
<dbReference type="PROSITE" id="PS50102">
    <property type="entry name" value="RRM"/>
    <property type="match status" value="2"/>
</dbReference>
<dbReference type="GO" id="GO:0010468">
    <property type="term" value="P:regulation of gene expression"/>
    <property type="evidence" value="ECO:0007669"/>
    <property type="project" value="TreeGrafter"/>
</dbReference>
<dbReference type="InterPro" id="IPR035979">
    <property type="entry name" value="RBD_domain_sf"/>
</dbReference>
<keyword evidence="2" id="KW-0539">Nucleus</keyword>